<evidence type="ECO:0000256" key="3">
    <source>
        <dbReference type="ARBA" id="ARBA00010005"/>
    </source>
</evidence>
<comment type="subcellular location">
    <subcellularLocation>
        <location evidence="2">Mitochondrion</location>
    </subcellularLocation>
</comment>
<dbReference type="InterPro" id="IPR039697">
    <property type="entry name" value="Alcohol_dehydrogenase_Fe"/>
</dbReference>
<dbReference type="Gene3D" id="1.20.1090.10">
    <property type="entry name" value="Dehydroquinate synthase-like - alpha domain"/>
    <property type="match status" value="1"/>
</dbReference>
<dbReference type="GO" id="GO:0046872">
    <property type="term" value="F:metal ion binding"/>
    <property type="evidence" value="ECO:0007669"/>
    <property type="project" value="InterPro"/>
</dbReference>
<proteinExistence type="inferred from homology"/>
<dbReference type="Gene3D" id="3.40.50.1970">
    <property type="match status" value="1"/>
</dbReference>
<dbReference type="GO" id="GO:0004022">
    <property type="term" value="F:alcohol dehydrogenase (NAD+) activity"/>
    <property type="evidence" value="ECO:0007669"/>
    <property type="project" value="InterPro"/>
</dbReference>
<dbReference type="GO" id="GO:0047988">
    <property type="term" value="F:hydroxyacid-oxoacid transhydrogenase activity"/>
    <property type="evidence" value="ECO:0007669"/>
    <property type="project" value="UniProtKB-EC"/>
</dbReference>
<comment type="caution">
    <text evidence="10">The sequence shown here is derived from an EMBL/GenBank/DDBJ whole genome shotgun (WGS) entry which is preliminary data.</text>
</comment>
<organism evidence="10 11">
    <name type="scientific">Thelephora terrestris</name>
    <dbReference type="NCBI Taxonomy" id="56493"/>
    <lineage>
        <taxon>Eukaryota</taxon>
        <taxon>Fungi</taxon>
        <taxon>Dikarya</taxon>
        <taxon>Basidiomycota</taxon>
        <taxon>Agaricomycotina</taxon>
        <taxon>Agaricomycetes</taxon>
        <taxon>Thelephorales</taxon>
        <taxon>Thelephoraceae</taxon>
        <taxon>Thelephora</taxon>
    </lineage>
</organism>
<feature type="domain" description="Fe-containing alcohol dehydrogenase-like C-terminal" evidence="9">
    <location>
        <begin position="289"/>
        <end position="353"/>
    </location>
</feature>
<reference evidence="10" key="1">
    <citation type="journal article" date="2020" name="Nat. Commun.">
        <title>Large-scale genome sequencing of mycorrhizal fungi provides insights into the early evolution of symbiotic traits.</title>
        <authorList>
            <person name="Miyauchi S."/>
            <person name="Kiss E."/>
            <person name="Kuo A."/>
            <person name="Drula E."/>
            <person name="Kohler A."/>
            <person name="Sanchez-Garcia M."/>
            <person name="Morin E."/>
            <person name="Andreopoulos B."/>
            <person name="Barry K.W."/>
            <person name="Bonito G."/>
            <person name="Buee M."/>
            <person name="Carver A."/>
            <person name="Chen C."/>
            <person name="Cichocki N."/>
            <person name="Clum A."/>
            <person name="Culley D."/>
            <person name="Crous P.W."/>
            <person name="Fauchery L."/>
            <person name="Girlanda M."/>
            <person name="Hayes R.D."/>
            <person name="Keri Z."/>
            <person name="LaButti K."/>
            <person name="Lipzen A."/>
            <person name="Lombard V."/>
            <person name="Magnuson J."/>
            <person name="Maillard F."/>
            <person name="Murat C."/>
            <person name="Nolan M."/>
            <person name="Ohm R.A."/>
            <person name="Pangilinan J."/>
            <person name="Pereira M.F."/>
            <person name="Perotto S."/>
            <person name="Peter M."/>
            <person name="Pfister S."/>
            <person name="Riley R."/>
            <person name="Sitrit Y."/>
            <person name="Stielow J.B."/>
            <person name="Szollosi G."/>
            <person name="Zifcakova L."/>
            <person name="Stursova M."/>
            <person name="Spatafora J.W."/>
            <person name="Tedersoo L."/>
            <person name="Vaario L.M."/>
            <person name="Yamada A."/>
            <person name="Yan M."/>
            <person name="Wang P."/>
            <person name="Xu J."/>
            <person name="Bruns T."/>
            <person name="Baldrian P."/>
            <person name="Vilgalys R."/>
            <person name="Dunand C."/>
            <person name="Henrissat B."/>
            <person name="Grigoriev I.V."/>
            <person name="Hibbett D."/>
            <person name="Nagy L.G."/>
            <person name="Martin F.M."/>
        </authorList>
    </citation>
    <scope>NUCLEOTIDE SEQUENCE</scope>
    <source>
        <strain evidence="10">UH-Tt-Lm1</strain>
    </source>
</reference>
<evidence type="ECO:0000256" key="1">
    <source>
        <dbReference type="ARBA" id="ARBA00000813"/>
    </source>
</evidence>
<dbReference type="Pfam" id="PF25137">
    <property type="entry name" value="ADH_Fe_C"/>
    <property type="match status" value="1"/>
</dbReference>
<comment type="catalytic activity">
    <reaction evidence="1">
        <text>(S)-3-hydroxybutanoate + 2-oxoglutarate = (R)-2-hydroxyglutarate + acetoacetate</text>
        <dbReference type="Rhea" id="RHEA:23048"/>
        <dbReference type="ChEBI" id="CHEBI:11047"/>
        <dbReference type="ChEBI" id="CHEBI:13705"/>
        <dbReference type="ChEBI" id="CHEBI:15801"/>
        <dbReference type="ChEBI" id="CHEBI:16810"/>
        <dbReference type="EC" id="1.1.99.24"/>
    </reaction>
</comment>
<dbReference type="SUPFAM" id="SSF56796">
    <property type="entry name" value="Dehydroquinate synthase-like"/>
    <property type="match status" value="1"/>
</dbReference>
<dbReference type="AlphaFoldDB" id="A0A9P6H8Y8"/>
<reference evidence="10" key="2">
    <citation type="submission" date="2020-11" db="EMBL/GenBank/DDBJ databases">
        <authorList>
            <consortium name="DOE Joint Genome Institute"/>
            <person name="Kuo A."/>
            <person name="Miyauchi S."/>
            <person name="Kiss E."/>
            <person name="Drula E."/>
            <person name="Kohler A."/>
            <person name="Sanchez-Garcia M."/>
            <person name="Andreopoulos B."/>
            <person name="Barry K.W."/>
            <person name="Bonito G."/>
            <person name="Buee M."/>
            <person name="Carver A."/>
            <person name="Chen C."/>
            <person name="Cichocki N."/>
            <person name="Clum A."/>
            <person name="Culley D."/>
            <person name="Crous P.W."/>
            <person name="Fauchery L."/>
            <person name="Girlanda M."/>
            <person name="Hayes R."/>
            <person name="Keri Z."/>
            <person name="Labutti K."/>
            <person name="Lipzen A."/>
            <person name="Lombard V."/>
            <person name="Magnuson J."/>
            <person name="Maillard F."/>
            <person name="Morin E."/>
            <person name="Murat C."/>
            <person name="Nolan M."/>
            <person name="Ohm R."/>
            <person name="Pangilinan J."/>
            <person name="Pereira M."/>
            <person name="Perotto S."/>
            <person name="Peter M."/>
            <person name="Riley R."/>
            <person name="Sitrit Y."/>
            <person name="Stielow B."/>
            <person name="Szollosi G."/>
            <person name="Zifcakova L."/>
            <person name="Stursova M."/>
            <person name="Spatafora J.W."/>
            <person name="Tedersoo L."/>
            <person name="Vaario L.-M."/>
            <person name="Yamada A."/>
            <person name="Yan M."/>
            <person name="Wang P."/>
            <person name="Xu J."/>
            <person name="Bruns T."/>
            <person name="Baldrian P."/>
            <person name="Vilgalys R."/>
            <person name="Henrissat B."/>
            <person name="Grigoriev I.V."/>
            <person name="Hibbett D."/>
            <person name="Nagy L.G."/>
            <person name="Martin F.M."/>
        </authorList>
    </citation>
    <scope>NUCLEOTIDE SEQUENCE</scope>
    <source>
        <strain evidence="10">UH-Tt-Lm1</strain>
    </source>
</reference>
<comment type="catalytic activity">
    <reaction evidence="7">
        <text>4-hydroxybutanoate + 2-oxoglutarate = (R)-2-hydroxyglutarate + succinate semialdehyde</text>
        <dbReference type="Rhea" id="RHEA:24734"/>
        <dbReference type="ChEBI" id="CHEBI:15801"/>
        <dbReference type="ChEBI" id="CHEBI:16724"/>
        <dbReference type="ChEBI" id="CHEBI:16810"/>
        <dbReference type="ChEBI" id="CHEBI:57706"/>
        <dbReference type="EC" id="1.1.99.24"/>
    </reaction>
</comment>
<comment type="similarity">
    <text evidence="3">Belongs to the iron-containing alcohol dehydrogenase family. Hydroxyacid-oxoacid transhydrogenase subfamily.</text>
</comment>
<dbReference type="CDD" id="cd08190">
    <property type="entry name" value="HOT"/>
    <property type="match status" value="1"/>
</dbReference>
<evidence type="ECO:0000313" key="11">
    <source>
        <dbReference type="Proteomes" id="UP000736335"/>
    </source>
</evidence>
<dbReference type="FunFam" id="1.20.1090.10:FF:000003">
    <property type="entry name" value="Probable hydroxyacid-oxoacid transhydrogenase, mitochondrial"/>
    <property type="match status" value="1"/>
</dbReference>
<accession>A0A9P6H8Y8</accession>
<keyword evidence="6" id="KW-0496">Mitochondrion</keyword>
<dbReference type="PANTHER" id="PTHR11496">
    <property type="entry name" value="ALCOHOL DEHYDROGENASE"/>
    <property type="match status" value="1"/>
</dbReference>
<name>A0A9P6H8Y8_9AGAM</name>
<dbReference type="InterPro" id="IPR001670">
    <property type="entry name" value="ADH_Fe/GldA"/>
</dbReference>
<dbReference type="FunFam" id="3.40.50.1970:FF:000003">
    <property type="entry name" value="Alcohol dehydrogenase, iron-containing"/>
    <property type="match status" value="1"/>
</dbReference>
<dbReference type="EMBL" id="WIUZ02000017">
    <property type="protein sequence ID" value="KAF9780188.1"/>
    <property type="molecule type" value="Genomic_DNA"/>
</dbReference>
<evidence type="ECO:0000259" key="9">
    <source>
        <dbReference type="Pfam" id="PF25137"/>
    </source>
</evidence>
<evidence type="ECO:0000256" key="2">
    <source>
        <dbReference type="ARBA" id="ARBA00004173"/>
    </source>
</evidence>
<protein>
    <submittedName>
        <fullName evidence="10">Alcohol dehydrogenase</fullName>
    </submittedName>
</protein>
<keyword evidence="11" id="KW-1185">Reference proteome</keyword>
<gene>
    <name evidence="10" type="ORF">BJ322DRAFT_1012382</name>
</gene>
<evidence type="ECO:0000256" key="5">
    <source>
        <dbReference type="ARBA" id="ARBA00023002"/>
    </source>
</evidence>
<dbReference type="Proteomes" id="UP000736335">
    <property type="component" value="Unassembled WGS sequence"/>
</dbReference>
<evidence type="ECO:0000313" key="10">
    <source>
        <dbReference type="EMBL" id="KAF9780188.1"/>
    </source>
</evidence>
<keyword evidence="4" id="KW-0809">Transit peptide</keyword>
<sequence>MPPPASRTSILRLINASQHGFCPCHGAGVSHNHHHNPVSASTQLRRFATPVQLPGDKEYAFEVAASNLRFGEGVTAEVGMDLKNMKARKVGVFTDPNVAKLTAMNNTLASLESQTDLPYEVYDRVISEPTEASWRDAITWARSHDISHFLAVGGGSVIDTAKAANLFTVYGDADLMDFINAPIGKGLPITENLRPLIAIPTTAGTGSETTGTAILDITSRNFKTGIANRALKPVLGIVDTLNTDTCPTAVHISAGLDVLGHSLESYTAIPYYERMPRPANPTLRPAYQGSNPVSDVFSLWALKTCVKYLPRVAKNPDDREAKRQMLLASSFAGIGFGNAGVHLCHGISYPISGLNKKGPKYKHPGYVVDGPIIPHGISVVLTAPAVFEFTAPSSADRHRDALAVFRDTVPSDYAISHIPDHEIGAHLFEAIAGFLDGLGVPRGLKAVGYTHSDINALVTGTLPQRRVLDLAPGIGDVAGADGREHLARIIERSMEY</sequence>
<feature type="domain" description="Alcohol dehydrogenase iron-type/glycerol dehydrogenase GldA" evidence="8">
    <location>
        <begin position="67"/>
        <end position="240"/>
    </location>
</feature>
<evidence type="ECO:0000256" key="6">
    <source>
        <dbReference type="ARBA" id="ARBA00023128"/>
    </source>
</evidence>
<keyword evidence="5" id="KW-0560">Oxidoreductase</keyword>
<dbReference type="InterPro" id="IPR056798">
    <property type="entry name" value="ADH_Fe_C"/>
</dbReference>
<dbReference type="GO" id="GO:0005739">
    <property type="term" value="C:mitochondrion"/>
    <property type="evidence" value="ECO:0007669"/>
    <property type="project" value="UniProtKB-SubCell"/>
</dbReference>
<evidence type="ECO:0000256" key="4">
    <source>
        <dbReference type="ARBA" id="ARBA00022946"/>
    </source>
</evidence>
<dbReference type="InterPro" id="IPR042157">
    <property type="entry name" value="HOT"/>
</dbReference>
<evidence type="ECO:0000259" key="8">
    <source>
        <dbReference type="Pfam" id="PF00465"/>
    </source>
</evidence>
<evidence type="ECO:0000256" key="7">
    <source>
        <dbReference type="ARBA" id="ARBA00049496"/>
    </source>
</evidence>
<dbReference type="Pfam" id="PF00465">
    <property type="entry name" value="Fe-ADH"/>
    <property type="match status" value="1"/>
</dbReference>
<dbReference type="PANTHER" id="PTHR11496:SF83">
    <property type="entry name" value="HYDROXYACID-OXOACID TRANSHYDROGENASE, MITOCHONDRIAL"/>
    <property type="match status" value="1"/>
</dbReference>
<dbReference type="OrthoDB" id="339764at2759"/>